<dbReference type="CDD" id="cd01948">
    <property type="entry name" value="EAL"/>
    <property type="match status" value="1"/>
</dbReference>
<dbReference type="Pfam" id="PF00563">
    <property type="entry name" value="EAL"/>
    <property type="match status" value="1"/>
</dbReference>
<evidence type="ECO:0000256" key="1">
    <source>
        <dbReference type="SAM" id="Phobius"/>
    </source>
</evidence>
<dbReference type="InterPro" id="IPR050706">
    <property type="entry name" value="Cyclic-di-GMP_PDE-like"/>
</dbReference>
<dbReference type="InterPro" id="IPR001633">
    <property type="entry name" value="EAL_dom"/>
</dbReference>
<dbReference type="SUPFAM" id="SSF141868">
    <property type="entry name" value="EAL domain-like"/>
    <property type="match status" value="1"/>
</dbReference>
<sequence>MSDDILLDKRKTFWRLVLIFIGITYIGLSFYLFLRYNITAPFSIDDEKITNSILIAFCAFAVCLAFIFIFVYSLYLKIRLQIIKERQEAKEEKIKIANDALEEQSYRDEISSLPRFFVIGQQYEQMQHANAIVVEIDEFDKISTYYSYKMLLKVITQVVRKLKEFGKKSDFLLYRINDARFGLIKKDPNMQEDELHSYVKMINKDLKGFEISTPEEIIDISCTIGYCVFGDQSVKKAILALQLAKSHFLDYASYSIETDFTKFVNNERQNYTMIDKAIVTNTIVPYFQPIYDREGNITKYETLMRIIGEKDELILPEFFLNYSKRIKRYKEISKRLISKAIDIAQEQSQNAVISINMAFSDMTDNDISTFVLKKIDKSGIGPRLVVEILETEEIHQDEMLVKEYIEALKKRKVRIAVDDFGSGYSNFGLFLKIVPDFLKIDGSLIKDIHSDELSKNAVLAIVAFAKKLGITTTAEFVCSRPVYECCLELGIDEFQGFYLGKPSASLKD</sequence>
<keyword evidence="4" id="KW-1185">Reference proteome</keyword>
<accession>A0A7H9CHH4</accession>
<protein>
    <submittedName>
        <fullName evidence="3">Diguanylate cyclase/phosphodiesterase</fullName>
    </submittedName>
</protein>
<dbReference type="EMBL" id="CP049075">
    <property type="protein sequence ID" value="QLI05422.1"/>
    <property type="molecule type" value="Genomic_DNA"/>
</dbReference>
<dbReference type="KEGG" id="cinf:CINF_0915"/>
<gene>
    <name evidence="3" type="ORF">CINF_0915</name>
</gene>
<reference evidence="3 4" key="1">
    <citation type="submission" date="2020-02" db="EMBL/GenBank/DDBJ databases">
        <title>Complete genome sequence of the novel Campylobacter species Candidatus Campylobacter infans.</title>
        <authorList>
            <person name="Duim B."/>
            <person name="Zomer A."/>
            <person name="van der Graaf L."/>
            <person name="Wagenaar J."/>
        </authorList>
    </citation>
    <scope>NUCLEOTIDE SEQUENCE [LARGE SCALE GENOMIC DNA]</scope>
    <source>
        <strain evidence="3 4">19S00001</strain>
    </source>
</reference>
<dbReference type="InterPro" id="IPR043128">
    <property type="entry name" value="Rev_trsase/Diguanyl_cyclase"/>
</dbReference>
<dbReference type="Gene3D" id="3.30.70.270">
    <property type="match status" value="1"/>
</dbReference>
<keyword evidence="1" id="KW-0812">Transmembrane</keyword>
<dbReference type="InterPro" id="IPR035919">
    <property type="entry name" value="EAL_sf"/>
</dbReference>
<dbReference type="AlphaFoldDB" id="A0A7H9CHH4"/>
<feature type="transmembrane region" description="Helical" evidence="1">
    <location>
        <begin position="53"/>
        <end position="76"/>
    </location>
</feature>
<dbReference type="InterPro" id="IPR000160">
    <property type="entry name" value="GGDEF_dom"/>
</dbReference>
<evidence type="ECO:0000259" key="2">
    <source>
        <dbReference type="PROSITE" id="PS50883"/>
    </source>
</evidence>
<dbReference type="Gene3D" id="3.20.20.450">
    <property type="entry name" value="EAL domain"/>
    <property type="match status" value="1"/>
</dbReference>
<dbReference type="PANTHER" id="PTHR33121:SF79">
    <property type="entry name" value="CYCLIC DI-GMP PHOSPHODIESTERASE PDED-RELATED"/>
    <property type="match status" value="1"/>
</dbReference>
<feature type="domain" description="EAL" evidence="2">
    <location>
        <begin position="267"/>
        <end position="508"/>
    </location>
</feature>
<proteinExistence type="predicted"/>
<dbReference type="Proteomes" id="UP000509414">
    <property type="component" value="Chromosome"/>
</dbReference>
<dbReference type="SUPFAM" id="SSF55073">
    <property type="entry name" value="Nucleotide cyclase"/>
    <property type="match status" value="1"/>
</dbReference>
<keyword evidence="1" id="KW-1133">Transmembrane helix</keyword>
<organism evidence="3 4">
    <name type="scientific">Candidatus Campylobacter infans</name>
    <dbReference type="NCBI Taxonomy" id="2561898"/>
    <lineage>
        <taxon>Bacteria</taxon>
        <taxon>Pseudomonadati</taxon>
        <taxon>Campylobacterota</taxon>
        <taxon>Epsilonproteobacteria</taxon>
        <taxon>Campylobacterales</taxon>
        <taxon>Campylobacteraceae</taxon>
        <taxon>Campylobacter</taxon>
    </lineage>
</organism>
<dbReference type="PROSITE" id="PS50883">
    <property type="entry name" value="EAL"/>
    <property type="match status" value="1"/>
</dbReference>
<name>A0A7H9CHH4_9BACT</name>
<dbReference type="SMART" id="SM00052">
    <property type="entry name" value="EAL"/>
    <property type="match status" value="1"/>
</dbReference>
<dbReference type="RefSeq" id="WP_179974649.1">
    <property type="nucleotide sequence ID" value="NZ_CP049075.1"/>
</dbReference>
<dbReference type="GO" id="GO:0071111">
    <property type="term" value="F:cyclic-guanylate-specific phosphodiesterase activity"/>
    <property type="evidence" value="ECO:0007669"/>
    <property type="project" value="InterPro"/>
</dbReference>
<dbReference type="PANTHER" id="PTHR33121">
    <property type="entry name" value="CYCLIC DI-GMP PHOSPHODIESTERASE PDEF"/>
    <property type="match status" value="1"/>
</dbReference>
<keyword evidence="1" id="KW-0472">Membrane</keyword>
<evidence type="ECO:0000313" key="4">
    <source>
        <dbReference type="Proteomes" id="UP000509414"/>
    </source>
</evidence>
<feature type="transmembrane region" description="Helical" evidence="1">
    <location>
        <begin position="12"/>
        <end position="33"/>
    </location>
</feature>
<dbReference type="SMART" id="SM00267">
    <property type="entry name" value="GGDEF"/>
    <property type="match status" value="1"/>
</dbReference>
<evidence type="ECO:0000313" key="3">
    <source>
        <dbReference type="EMBL" id="QLI05422.1"/>
    </source>
</evidence>
<dbReference type="InterPro" id="IPR029787">
    <property type="entry name" value="Nucleotide_cyclase"/>
</dbReference>